<dbReference type="InterPro" id="IPR044215">
    <property type="entry name" value="PIG-H"/>
</dbReference>
<reference evidence="5 6" key="1">
    <citation type="submission" date="2019-01" db="EMBL/GenBank/DDBJ databases">
        <title>A draft genome assembly of the solar-powered sea slug Elysia chlorotica.</title>
        <authorList>
            <person name="Cai H."/>
            <person name="Li Q."/>
            <person name="Fang X."/>
            <person name="Li J."/>
            <person name="Curtis N.E."/>
            <person name="Altenburger A."/>
            <person name="Shibata T."/>
            <person name="Feng M."/>
            <person name="Maeda T."/>
            <person name="Schwartz J.A."/>
            <person name="Shigenobu S."/>
            <person name="Lundholm N."/>
            <person name="Nishiyama T."/>
            <person name="Yang H."/>
            <person name="Hasebe M."/>
            <person name="Li S."/>
            <person name="Pierce S.K."/>
            <person name="Wang J."/>
        </authorList>
    </citation>
    <scope>NUCLEOTIDE SEQUENCE [LARGE SCALE GENOMIC DNA]</scope>
    <source>
        <strain evidence="5">EC2010</strain>
        <tissue evidence="5">Whole organism of an adult</tissue>
    </source>
</reference>
<proteinExistence type="inferred from homology"/>
<comment type="similarity">
    <text evidence="2">Belongs to the PIGH family.</text>
</comment>
<comment type="caution">
    <text evidence="5">The sequence shown here is derived from an EMBL/GenBank/DDBJ whole genome shotgun (WGS) entry which is preliminary data.</text>
</comment>
<evidence type="ECO:0000259" key="4">
    <source>
        <dbReference type="Pfam" id="PF10181"/>
    </source>
</evidence>
<gene>
    <name evidence="5" type="ORF">EGW08_007975</name>
</gene>
<keyword evidence="3" id="KW-0732">Signal</keyword>
<protein>
    <recommendedName>
        <fullName evidence="4">Phosphatidylinositol N-acetylglucosaminyltransferase subunit H conserved domain-containing protein</fullName>
    </recommendedName>
</protein>
<feature type="chain" id="PRO_5019063875" description="Phosphatidylinositol N-acetylglucosaminyltransferase subunit H conserved domain-containing protein" evidence="3">
    <location>
        <begin position="17"/>
        <end position="94"/>
    </location>
</feature>
<dbReference type="InterPro" id="IPR019328">
    <property type="entry name" value="PIGH-H_dom"/>
</dbReference>
<dbReference type="GO" id="GO:0006506">
    <property type="term" value="P:GPI anchor biosynthetic process"/>
    <property type="evidence" value="ECO:0007669"/>
    <property type="project" value="UniProtKB-UniPathway"/>
</dbReference>
<dbReference type="OrthoDB" id="6256716at2759"/>
<organism evidence="5 6">
    <name type="scientific">Elysia chlorotica</name>
    <name type="common">Eastern emerald elysia</name>
    <name type="synonym">Sea slug</name>
    <dbReference type="NCBI Taxonomy" id="188477"/>
    <lineage>
        <taxon>Eukaryota</taxon>
        <taxon>Metazoa</taxon>
        <taxon>Spiralia</taxon>
        <taxon>Lophotrochozoa</taxon>
        <taxon>Mollusca</taxon>
        <taxon>Gastropoda</taxon>
        <taxon>Heterobranchia</taxon>
        <taxon>Euthyneura</taxon>
        <taxon>Panpulmonata</taxon>
        <taxon>Sacoglossa</taxon>
        <taxon>Placobranchoidea</taxon>
        <taxon>Plakobranchidae</taxon>
        <taxon>Elysia</taxon>
    </lineage>
</organism>
<keyword evidence="6" id="KW-1185">Reference proteome</keyword>
<comment type="pathway">
    <text evidence="1">Glycolipid biosynthesis; glycosylphosphatidylinositol-anchor biosynthesis.</text>
</comment>
<evidence type="ECO:0000313" key="6">
    <source>
        <dbReference type="Proteomes" id="UP000271974"/>
    </source>
</evidence>
<accession>A0A433TRR5</accession>
<dbReference type="Proteomes" id="UP000271974">
    <property type="component" value="Unassembled WGS sequence"/>
</dbReference>
<sequence length="94" mass="10687">MIHILVLFTHCGPGCAYMASIFDIRESVLILPSLGLQVKTLYYLGHVKTHFIDASHIEDIIINEAITMHSWPPLSSLKDVYRAAQEKLIKPKQR</sequence>
<evidence type="ECO:0000256" key="3">
    <source>
        <dbReference type="SAM" id="SignalP"/>
    </source>
</evidence>
<dbReference type="EMBL" id="RQTK01000211">
    <property type="protein sequence ID" value="RUS84282.1"/>
    <property type="molecule type" value="Genomic_DNA"/>
</dbReference>
<dbReference type="PANTHER" id="PTHR15231">
    <property type="entry name" value="PHOSPHATIDYLINOSITOL N-ACETYLGLUCOSAMINYLTRANSFERASE SUBUNIT H"/>
    <property type="match status" value="1"/>
</dbReference>
<dbReference type="UniPathway" id="UPA00196"/>
<dbReference type="GO" id="GO:0000506">
    <property type="term" value="C:glycosylphosphatidylinositol-N-acetylglucosaminyltransferase (GPI-GnT) complex"/>
    <property type="evidence" value="ECO:0007669"/>
    <property type="project" value="InterPro"/>
</dbReference>
<dbReference type="AlphaFoldDB" id="A0A433TRR5"/>
<evidence type="ECO:0000256" key="1">
    <source>
        <dbReference type="ARBA" id="ARBA00004687"/>
    </source>
</evidence>
<dbReference type="Pfam" id="PF10181">
    <property type="entry name" value="PIG-H"/>
    <property type="match status" value="1"/>
</dbReference>
<evidence type="ECO:0000256" key="2">
    <source>
        <dbReference type="ARBA" id="ARBA00009610"/>
    </source>
</evidence>
<feature type="domain" description="Phosphatidylinositol N-acetylglucosaminyltransferase subunit H conserved" evidence="4">
    <location>
        <begin position="27"/>
        <end position="69"/>
    </location>
</feature>
<feature type="signal peptide" evidence="3">
    <location>
        <begin position="1"/>
        <end position="16"/>
    </location>
</feature>
<evidence type="ECO:0000313" key="5">
    <source>
        <dbReference type="EMBL" id="RUS84282.1"/>
    </source>
</evidence>
<name>A0A433TRR5_ELYCH</name>
<dbReference type="PANTHER" id="PTHR15231:SF1">
    <property type="entry name" value="PHOSPHATIDYLINOSITOL N-ACETYLGLUCOSAMINYLTRANSFERASE SUBUNIT H"/>
    <property type="match status" value="1"/>
</dbReference>